<dbReference type="EMBL" id="UINC01176970">
    <property type="protein sequence ID" value="SVD84357.1"/>
    <property type="molecule type" value="Genomic_DNA"/>
</dbReference>
<dbReference type="AlphaFoldDB" id="A0A382YM39"/>
<reference evidence="1" key="1">
    <citation type="submission" date="2018-05" db="EMBL/GenBank/DDBJ databases">
        <authorList>
            <person name="Lanie J.A."/>
            <person name="Ng W.-L."/>
            <person name="Kazmierczak K.M."/>
            <person name="Andrzejewski T.M."/>
            <person name="Davidsen T.M."/>
            <person name="Wayne K.J."/>
            <person name="Tettelin H."/>
            <person name="Glass J.I."/>
            <person name="Rusch D."/>
            <person name="Podicherti R."/>
            <person name="Tsui H.-C.T."/>
            <person name="Winkler M.E."/>
        </authorList>
    </citation>
    <scope>NUCLEOTIDE SEQUENCE</scope>
</reference>
<evidence type="ECO:0008006" key="2">
    <source>
        <dbReference type="Google" id="ProtNLM"/>
    </source>
</evidence>
<accession>A0A382YM39</accession>
<organism evidence="1">
    <name type="scientific">marine metagenome</name>
    <dbReference type="NCBI Taxonomy" id="408172"/>
    <lineage>
        <taxon>unclassified sequences</taxon>
        <taxon>metagenomes</taxon>
        <taxon>ecological metagenomes</taxon>
    </lineage>
</organism>
<gene>
    <name evidence="1" type="ORF">METZ01_LOCUS437211</name>
</gene>
<dbReference type="SMART" id="SM00671">
    <property type="entry name" value="SEL1"/>
    <property type="match status" value="4"/>
</dbReference>
<dbReference type="InterPro" id="IPR011990">
    <property type="entry name" value="TPR-like_helical_dom_sf"/>
</dbReference>
<proteinExistence type="predicted"/>
<feature type="non-terminal residue" evidence="1">
    <location>
        <position position="206"/>
    </location>
</feature>
<dbReference type="PANTHER" id="PTHR11102:SF160">
    <property type="entry name" value="ERAD-ASSOCIATED E3 UBIQUITIN-PROTEIN LIGASE COMPONENT HRD3"/>
    <property type="match status" value="1"/>
</dbReference>
<evidence type="ECO:0000313" key="1">
    <source>
        <dbReference type="EMBL" id="SVD84357.1"/>
    </source>
</evidence>
<dbReference type="Pfam" id="PF08238">
    <property type="entry name" value="Sel1"/>
    <property type="match status" value="4"/>
</dbReference>
<dbReference type="Gene3D" id="1.25.40.10">
    <property type="entry name" value="Tetratricopeptide repeat domain"/>
    <property type="match status" value="1"/>
</dbReference>
<dbReference type="SUPFAM" id="SSF81901">
    <property type="entry name" value="HCP-like"/>
    <property type="match status" value="1"/>
</dbReference>
<sequence>MRSIIVVLLLIYSSLSLAKEADQAYYCDINAIQTKDFSEDMLGYEQSDYDKVFPDWLKKAKNGDKKYQFYVAKAYYFGQGVAKNKKRSLQWYTKSSDQGYPVAKNNLSFFYSDGEIVDQDLEIYFKLLCEAATAGLSISTSNIAHFYYEKDNDKNRSFEWTMKAARQGNAFAQNSLGIMYSYGYGISLDYKEAFKWFKKSADQGNA</sequence>
<dbReference type="InterPro" id="IPR050767">
    <property type="entry name" value="Sel1_AlgK"/>
</dbReference>
<dbReference type="InterPro" id="IPR006597">
    <property type="entry name" value="Sel1-like"/>
</dbReference>
<name>A0A382YM39_9ZZZZ</name>
<dbReference type="PANTHER" id="PTHR11102">
    <property type="entry name" value="SEL-1-LIKE PROTEIN"/>
    <property type="match status" value="1"/>
</dbReference>
<protein>
    <recommendedName>
        <fullName evidence="2">Sel1 repeat family protein</fullName>
    </recommendedName>
</protein>